<accession>A7VTD3</accession>
<proteinExistence type="predicted"/>
<dbReference type="Proteomes" id="UP000003490">
    <property type="component" value="Unassembled WGS sequence"/>
</dbReference>
<comment type="caution">
    <text evidence="1">The sequence shown here is derived from an EMBL/GenBank/DDBJ whole genome shotgun (WGS) entry which is preliminary data.</text>
</comment>
<gene>
    <name evidence="1" type="ORF">CLOLEP_01825</name>
</gene>
<reference evidence="1 2" key="2">
    <citation type="submission" date="2007-08" db="EMBL/GenBank/DDBJ databases">
        <authorList>
            <person name="Fulton L."/>
            <person name="Clifton S."/>
            <person name="Fulton B."/>
            <person name="Xu J."/>
            <person name="Minx P."/>
            <person name="Pepin K.H."/>
            <person name="Johnson M."/>
            <person name="Thiruvilangam P."/>
            <person name="Bhonagiri V."/>
            <person name="Nash W.E."/>
            <person name="Wang C."/>
            <person name="Mardis E.R."/>
            <person name="Wilson R.K."/>
        </authorList>
    </citation>
    <scope>NUCLEOTIDE SEQUENCE [LARGE SCALE GENOMIC DNA]</scope>
    <source>
        <strain evidence="1 2">DSM 753</strain>
    </source>
</reference>
<dbReference type="HOGENOM" id="CLU_3287427_0_0_9"/>
<sequence>MRPGTDKRKAALATGITKSGKIKYPNHILNQNRRFVKWTM</sequence>
<evidence type="ECO:0000313" key="1">
    <source>
        <dbReference type="EMBL" id="EDO61429.1"/>
    </source>
</evidence>
<organism evidence="1 2">
    <name type="scientific">[Clostridium] leptum DSM 753</name>
    <dbReference type="NCBI Taxonomy" id="428125"/>
    <lineage>
        <taxon>Bacteria</taxon>
        <taxon>Bacillati</taxon>
        <taxon>Bacillota</taxon>
        <taxon>Clostridia</taxon>
        <taxon>Eubacteriales</taxon>
        <taxon>Oscillospiraceae</taxon>
        <taxon>Oscillospiraceae incertae sedis</taxon>
    </lineage>
</organism>
<dbReference type="AlphaFoldDB" id="A7VTD3"/>
<dbReference type="EMBL" id="ABCB02000018">
    <property type="protein sequence ID" value="EDO61429.1"/>
    <property type="molecule type" value="Genomic_DNA"/>
</dbReference>
<protein>
    <submittedName>
        <fullName evidence="1">Uncharacterized protein</fullName>
    </submittedName>
</protein>
<evidence type="ECO:0000313" key="2">
    <source>
        <dbReference type="Proteomes" id="UP000003490"/>
    </source>
</evidence>
<reference evidence="1 2" key="1">
    <citation type="submission" date="2007-08" db="EMBL/GenBank/DDBJ databases">
        <title>Draft genome sequence of Clostridium leptum (DSM 753).</title>
        <authorList>
            <person name="Sudarsanam P."/>
            <person name="Ley R."/>
            <person name="Guruge J."/>
            <person name="Turnbaugh P.J."/>
            <person name="Mahowald M."/>
            <person name="Liep D."/>
            <person name="Gordon J."/>
        </authorList>
    </citation>
    <scope>NUCLEOTIDE SEQUENCE [LARGE SCALE GENOMIC DNA]</scope>
    <source>
        <strain evidence="1 2">DSM 753</strain>
    </source>
</reference>
<name>A7VTD3_9FIRM</name>